<name>A0ABV6J2G0_9BACL</name>
<reference evidence="1 2" key="1">
    <citation type="submission" date="2024-09" db="EMBL/GenBank/DDBJ databases">
        <authorList>
            <person name="Sun Q."/>
            <person name="Mori K."/>
        </authorList>
    </citation>
    <scope>NUCLEOTIDE SEQUENCE [LARGE SCALE GENOMIC DNA]</scope>
    <source>
        <strain evidence="1 2">CCM 4839</strain>
    </source>
</reference>
<keyword evidence="2" id="KW-1185">Reference proteome</keyword>
<dbReference type="RefSeq" id="WP_204820760.1">
    <property type="nucleotide sequence ID" value="NZ_JANHOF010000020.1"/>
</dbReference>
<dbReference type="Proteomes" id="UP001589818">
    <property type="component" value="Unassembled WGS sequence"/>
</dbReference>
<organism evidence="1 2">
    <name type="scientific">Paenibacillus mendelii</name>
    <dbReference type="NCBI Taxonomy" id="206163"/>
    <lineage>
        <taxon>Bacteria</taxon>
        <taxon>Bacillati</taxon>
        <taxon>Bacillota</taxon>
        <taxon>Bacilli</taxon>
        <taxon>Bacillales</taxon>
        <taxon>Paenibacillaceae</taxon>
        <taxon>Paenibacillus</taxon>
    </lineage>
</organism>
<gene>
    <name evidence="1" type="ORF">ACFFJ8_01615</name>
</gene>
<sequence length="61" mass="7211">MEFVPDPNQVGRTGFLYAVSLFENKEAKFRFTPGNVEGYYYIHNEELMDKIQELFESQSKQ</sequence>
<comment type="caution">
    <text evidence="1">The sequence shown here is derived from an EMBL/GenBank/DDBJ whole genome shotgun (WGS) entry which is preliminary data.</text>
</comment>
<evidence type="ECO:0000313" key="1">
    <source>
        <dbReference type="EMBL" id="MFC0390064.1"/>
    </source>
</evidence>
<evidence type="ECO:0000313" key="2">
    <source>
        <dbReference type="Proteomes" id="UP001589818"/>
    </source>
</evidence>
<protein>
    <submittedName>
        <fullName evidence="1">Uncharacterized protein</fullName>
    </submittedName>
</protein>
<accession>A0ABV6J2G0</accession>
<proteinExistence type="predicted"/>
<dbReference type="EMBL" id="JBHLVF010000006">
    <property type="protein sequence ID" value="MFC0390064.1"/>
    <property type="molecule type" value="Genomic_DNA"/>
</dbReference>